<organism evidence="2 3">
    <name type="scientific">Marchantia polymorpha subsp. ruderalis</name>
    <dbReference type="NCBI Taxonomy" id="1480154"/>
    <lineage>
        <taxon>Eukaryota</taxon>
        <taxon>Viridiplantae</taxon>
        <taxon>Streptophyta</taxon>
        <taxon>Embryophyta</taxon>
        <taxon>Marchantiophyta</taxon>
        <taxon>Marchantiopsida</taxon>
        <taxon>Marchantiidae</taxon>
        <taxon>Marchantiales</taxon>
        <taxon>Marchantiaceae</taxon>
        <taxon>Marchantia</taxon>
    </lineage>
</organism>
<sequence>MRSARREFNALTHSLTHSLPELQRLGLASGPAIMASNTCPLKVLQCGEPRIAEERKARAFPVAIDTCDRAIESHVGTQQDTKIRKGVVNAKPARKEGELASPAAAKANRSTTPQPQPPAHSSLASPHRNAKCCSDPAGPVEESPGRRRLRRRPSLRRTTMDGLLKDRRVIDLFHFALAVPNDGMVCPKDKKNDDSWSVIETSIALAKNGEGNDSPSNFVMHHSVVTQLIWISAQAFSNTGDPL</sequence>
<accession>A0A176WB92</accession>
<reference evidence="2" key="1">
    <citation type="submission" date="2016-03" db="EMBL/GenBank/DDBJ databases">
        <title>Mechanisms controlling the formation of the plant cell surface in tip-growing cells are functionally conserved among land plants.</title>
        <authorList>
            <person name="Honkanen S."/>
            <person name="Jones V.A."/>
            <person name="Morieri G."/>
            <person name="Champion C."/>
            <person name="Hetherington A.J."/>
            <person name="Kelly S."/>
            <person name="Saint-Marcoux D."/>
            <person name="Proust H."/>
            <person name="Prescott H."/>
            <person name="Dolan L."/>
        </authorList>
    </citation>
    <scope>NUCLEOTIDE SEQUENCE [LARGE SCALE GENOMIC DNA]</scope>
    <source>
        <tissue evidence="2">Whole gametophyte</tissue>
    </source>
</reference>
<dbReference type="AlphaFoldDB" id="A0A176WB92"/>
<keyword evidence="3" id="KW-1185">Reference proteome</keyword>
<proteinExistence type="predicted"/>
<comment type="caution">
    <text evidence="2">The sequence shown here is derived from an EMBL/GenBank/DDBJ whole genome shotgun (WGS) entry which is preliminary data.</text>
</comment>
<feature type="region of interest" description="Disordered" evidence="1">
    <location>
        <begin position="76"/>
        <end position="154"/>
    </location>
</feature>
<evidence type="ECO:0000313" key="3">
    <source>
        <dbReference type="Proteomes" id="UP000077202"/>
    </source>
</evidence>
<name>A0A176WB92_MARPO</name>
<protein>
    <submittedName>
        <fullName evidence="2">Uncharacterized protein</fullName>
    </submittedName>
</protein>
<dbReference type="Proteomes" id="UP000077202">
    <property type="component" value="Unassembled WGS sequence"/>
</dbReference>
<dbReference type="EMBL" id="LVLJ01001341">
    <property type="protein sequence ID" value="OAE30349.1"/>
    <property type="molecule type" value="Genomic_DNA"/>
</dbReference>
<evidence type="ECO:0000313" key="2">
    <source>
        <dbReference type="EMBL" id="OAE30349.1"/>
    </source>
</evidence>
<gene>
    <name evidence="2" type="ORF">AXG93_4201s1510</name>
</gene>
<evidence type="ECO:0000256" key="1">
    <source>
        <dbReference type="SAM" id="MobiDB-lite"/>
    </source>
</evidence>